<proteinExistence type="inferred from homology"/>
<reference evidence="8" key="1">
    <citation type="journal article" date="2019" name="Int. J. Syst. Evol. Microbiol.">
        <title>The Global Catalogue of Microorganisms (GCM) 10K type strain sequencing project: providing services to taxonomists for standard genome sequencing and annotation.</title>
        <authorList>
            <consortium name="The Broad Institute Genomics Platform"/>
            <consortium name="The Broad Institute Genome Sequencing Center for Infectious Disease"/>
            <person name="Wu L."/>
            <person name="Ma J."/>
        </authorList>
    </citation>
    <scope>NUCLEOTIDE SEQUENCE [LARGE SCALE GENOMIC DNA]</scope>
    <source>
        <strain evidence="8">CCUG 58728</strain>
    </source>
</reference>
<evidence type="ECO:0000256" key="6">
    <source>
        <dbReference type="ARBA" id="ARBA00031723"/>
    </source>
</evidence>
<evidence type="ECO:0000313" key="7">
    <source>
        <dbReference type="EMBL" id="MFC3931595.1"/>
    </source>
</evidence>
<dbReference type="RefSeq" id="WP_380429880.1">
    <property type="nucleotide sequence ID" value="NZ_JBHSAC010000018.1"/>
</dbReference>
<comment type="caution">
    <text evidence="7">The sequence shown here is derived from an EMBL/GenBank/DDBJ whole genome shotgun (WGS) entry which is preliminary data.</text>
</comment>
<evidence type="ECO:0000256" key="1">
    <source>
        <dbReference type="ARBA" id="ARBA00003640"/>
    </source>
</evidence>
<dbReference type="EMBL" id="JBHSAC010000018">
    <property type="protein sequence ID" value="MFC3931595.1"/>
    <property type="molecule type" value="Genomic_DNA"/>
</dbReference>
<evidence type="ECO:0000256" key="4">
    <source>
        <dbReference type="ARBA" id="ARBA00022884"/>
    </source>
</evidence>
<keyword evidence="5" id="KW-0051">Antiviral defense</keyword>
<keyword evidence="4" id="KW-0694">RNA-binding</keyword>
<dbReference type="CDD" id="cd09647">
    <property type="entry name" value="Csm2_III-A"/>
    <property type="match status" value="1"/>
</dbReference>
<name>A0ABV8D013_9STRE</name>
<dbReference type="NCBIfam" id="TIGR01870">
    <property type="entry name" value="cas_TM1810_Csm2"/>
    <property type="match status" value="1"/>
</dbReference>
<evidence type="ECO:0000256" key="5">
    <source>
        <dbReference type="ARBA" id="ARBA00023118"/>
    </source>
</evidence>
<keyword evidence="8" id="KW-1185">Reference proteome</keyword>
<dbReference type="InterPro" id="IPR010149">
    <property type="entry name" value="CRISPR-assoc_prot_Csm2_III-A"/>
</dbReference>
<dbReference type="Proteomes" id="UP001595901">
    <property type="component" value="Unassembled WGS sequence"/>
</dbReference>
<accession>A0ABV8D013</accession>
<evidence type="ECO:0000256" key="3">
    <source>
        <dbReference type="ARBA" id="ARBA00016118"/>
    </source>
</evidence>
<comment type="function">
    <text evidence="1">This subunit may be involved in monitoring complementarity of crRNA and target RNA.</text>
</comment>
<sequence>MAILTDENYVDKAERVIKGLSYKSNKNGEPIYYLTTSQIRNLLSLTSSLFDESNVKTFKELSDKLAYLRVQFVYQSGRNSVRDKNQRKDYFPVKELVENAQILEILKEIKDIPSLQRFCRYMEALVAYFKFYGGRD</sequence>
<dbReference type="Pfam" id="PF03750">
    <property type="entry name" value="Csm2_III-A"/>
    <property type="match status" value="1"/>
</dbReference>
<evidence type="ECO:0000313" key="8">
    <source>
        <dbReference type="Proteomes" id="UP001595901"/>
    </source>
</evidence>
<gene>
    <name evidence="7" type="primary">csm2</name>
    <name evidence="7" type="ORF">ACFOSE_02125</name>
</gene>
<organism evidence="7 8">
    <name type="scientific">Streptococcus dentapri</name>
    <dbReference type="NCBI Taxonomy" id="573564"/>
    <lineage>
        <taxon>Bacteria</taxon>
        <taxon>Bacillati</taxon>
        <taxon>Bacillota</taxon>
        <taxon>Bacilli</taxon>
        <taxon>Lactobacillales</taxon>
        <taxon>Streptococcaceae</taxon>
        <taxon>Streptococcus</taxon>
    </lineage>
</organism>
<protein>
    <recommendedName>
        <fullName evidence="3">CRISPR system Cms protein Csm2</fullName>
    </recommendedName>
    <alternativeName>
        <fullName evidence="6">CRISPR type III A-associated protein Csm2</fullName>
    </alternativeName>
</protein>
<evidence type="ECO:0000256" key="2">
    <source>
        <dbReference type="ARBA" id="ARBA00006896"/>
    </source>
</evidence>
<comment type="similarity">
    <text evidence="2">Belongs to the CRISPR-associated Csm2 family.</text>
</comment>